<sequence>MSLPAAILGRMAQTWKQIVEADPEHSRRYARRWDDMVAEGVDIDGEARLIDAMVPRGARILDVGCGQGRTGAYLHSRGHRVTGVDLDPHLIERARELCPEASWEVADLADEDWSRGPFDLAVSAGNVLAFVDPASRGAVLTNLAARLATADEGTEGRAGRLVVGFGLDRGWTREEFDNDAERAGLRVQQRWSTWDLLPFDDDSGFMITVLVRGDGVDG</sequence>
<dbReference type="Proteomes" id="UP000315460">
    <property type="component" value="Unassembled WGS sequence"/>
</dbReference>
<dbReference type="PANTHER" id="PTHR43861">
    <property type="entry name" value="TRANS-ACONITATE 2-METHYLTRANSFERASE-RELATED"/>
    <property type="match status" value="1"/>
</dbReference>
<dbReference type="CDD" id="cd02440">
    <property type="entry name" value="AdoMet_MTases"/>
    <property type="match status" value="1"/>
</dbReference>
<name>A0ABY1N2K9_9ACTN</name>
<keyword evidence="1" id="KW-0808">Transferase</keyword>
<keyword evidence="3" id="KW-0489">Methyltransferase</keyword>
<dbReference type="EMBL" id="FXTG01000006">
    <property type="protein sequence ID" value="SMO78844.1"/>
    <property type="molecule type" value="Genomic_DNA"/>
</dbReference>
<dbReference type="GO" id="GO:0008168">
    <property type="term" value="F:methyltransferase activity"/>
    <property type="evidence" value="ECO:0007669"/>
    <property type="project" value="UniProtKB-KW"/>
</dbReference>
<reference evidence="3 4" key="1">
    <citation type="submission" date="2017-05" db="EMBL/GenBank/DDBJ databases">
        <authorList>
            <person name="Varghese N."/>
            <person name="Submissions S."/>
        </authorList>
    </citation>
    <scope>NUCLEOTIDE SEQUENCE [LARGE SCALE GENOMIC DNA]</scope>
    <source>
        <strain evidence="3 4">DSM 45139</strain>
    </source>
</reference>
<comment type="caution">
    <text evidence="3">The sequence shown here is derived from an EMBL/GenBank/DDBJ whole genome shotgun (WGS) entry which is preliminary data.</text>
</comment>
<evidence type="ECO:0000259" key="2">
    <source>
        <dbReference type="Pfam" id="PF13649"/>
    </source>
</evidence>
<evidence type="ECO:0000256" key="1">
    <source>
        <dbReference type="ARBA" id="ARBA00022679"/>
    </source>
</evidence>
<evidence type="ECO:0000313" key="4">
    <source>
        <dbReference type="Proteomes" id="UP000315460"/>
    </source>
</evidence>
<accession>A0ABY1N2K9</accession>
<evidence type="ECO:0000313" key="3">
    <source>
        <dbReference type="EMBL" id="SMO78844.1"/>
    </source>
</evidence>
<dbReference type="InterPro" id="IPR041698">
    <property type="entry name" value="Methyltransf_25"/>
</dbReference>
<feature type="domain" description="Methyltransferase" evidence="2">
    <location>
        <begin position="60"/>
        <end position="147"/>
    </location>
</feature>
<organism evidence="3 4">
    <name type="scientific">Dietzia kunjamensis subsp. schimae</name>
    <dbReference type="NCBI Taxonomy" id="498198"/>
    <lineage>
        <taxon>Bacteria</taxon>
        <taxon>Bacillati</taxon>
        <taxon>Actinomycetota</taxon>
        <taxon>Actinomycetes</taxon>
        <taxon>Mycobacteriales</taxon>
        <taxon>Dietziaceae</taxon>
        <taxon>Dietzia</taxon>
    </lineage>
</organism>
<proteinExistence type="predicted"/>
<dbReference type="SUPFAM" id="SSF53335">
    <property type="entry name" value="S-adenosyl-L-methionine-dependent methyltransferases"/>
    <property type="match status" value="1"/>
</dbReference>
<keyword evidence="4" id="KW-1185">Reference proteome</keyword>
<protein>
    <submittedName>
        <fullName evidence="3">Methyltransferase domain-containing protein</fullName>
    </submittedName>
</protein>
<dbReference type="Gene3D" id="3.40.50.150">
    <property type="entry name" value="Vaccinia Virus protein VP39"/>
    <property type="match status" value="1"/>
</dbReference>
<dbReference type="Pfam" id="PF13649">
    <property type="entry name" value="Methyltransf_25"/>
    <property type="match status" value="1"/>
</dbReference>
<dbReference type="InterPro" id="IPR029063">
    <property type="entry name" value="SAM-dependent_MTases_sf"/>
</dbReference>
<gene>
    <name evidence="3" type="ORF">SAMN06265174_10659</name>
</gene>
<dbReference type="GO" id="GO:0032259">
    <property type="term" value="P:methylation"/>
    <property type="evidence" value="ECO:0007669"/>
    <property type="project" value="UniProtKB-KW"/>
</dbReference>